<reference evidence="3 4" key="1">
    <citation type="submission" date="2016-10" db="EMBL/GenBank/DDBJ databases">
        <authorList>
            <person name="de Groot N.N."/>
        </authorList>
    </citation>
    <scope>NUCLEOTIDE SEQUENCE [LARGE SCALE GENOMIC DNA]</scope>
    <source>
        <strain evidence="3 4">DSM 12130</strain>
    </source>
</reference>
<proteinExistence type="predicted"/>
<keyword evidence="1" id="KW-1133">Transmembrane helix</keyword>
<dbReference type="AlphaFoldDB" id="A0A1H0VUT5"/>
<accession>A0A1H0VUT5</accession>
<gene>
    <name evidence="3" type="ORF">SAMN05660330_04259</name>
</gene>
<name>A0A1H0VUT5_9BACT</name>
<keyword evidence="1" id="KW-0472">Membrane</keyword>
<organism evidence="3 4">
    <name type="scientific">Desulforhopalus singaporensis</name>
    <dbReference type="NCBI Taxonomy" id="91360"/>
    <lineage>
        <taxon>Bacteria</taxon>
        <taxon>Pseudomonadati</taxon>
        <taxon>Thermodesulfobacteriota</taxon>
        <taxon>Desulfobulbia</taxon>
        <taxon>Desulfobulbales</taxon>
        <taxon>Desulfocapsaceae</taxon>
        <taxon>Desulforhopalus</taxon>
    </lineage>
</organism>
<keyword evidence="1" id="KW-0812">Transmembrane</keyword>
<dbReference type="PANTHER" id="PTHR47515:SF2">
    <property type="entry name" value="INTEGRASE CORE DOMAIN PROTEIN"/>
    <property type="match status" value="1"/>
</dbReference>
<dbReference type="PANTHER" id="PTHR47515">
    <property type="entry name" value="LOW CALCIUM RESPONSE LOCUS PROTEIN T"/>
    <property type="match status" value="1"/>
</dbReference>
<dbReference type="EMBL" id="FNJI01000068">
    <property type="protein sequence ID" value="SDP82329.1"/>
    <property type="molecule type" value="Genomic_DNA"/>
</dbReference>
<protein>
    <submittedName>
        <fullName evidence="3">HTH-like domain-containing protein</fullName>
    </submittedName>
</protein>
<feature type="domain" description="HTH-like" evidence="2">
    <location>
        <begin position="32"/>
        <end position="75"/>
    </location>
</feature>
<evidence type="ECO:0000313" key="4">
    <source>
        <dbReference type="Proteomes" id="UP000199073"/>
    </source>
</evidence>
<sequence length="87" mass="9857">MLAAGRWISGAVFISTALIVTGTRGCIEKFRELVERYPRNGFPKLFTVLRREGFSWTHKRVTRVYCKMGLTSAARASSAYHPVILNH</sequence>
<keyword evidence="4" id="KW-1185">Reference proteome</keyword>
<dbReference type="InterPro" id="IPR025948">
    <property type="entry name" value="HTH-like_dom"/>
</dbReference>
<evidence type="ECO:0000256" key="1">
    <source>
        <dbReference type="SAM" id="Phobius"/>
    </source>
</evidence>
<evidence type="ECO:0000313" key="3">
    <source>
        <dbReference type="EMBL" id="SDP82329.1"/>
    </source>
</evidence>
<dbReference type="Pfam" id="PF13276">
    <property type="entry name" value="HTH_21"/>
    <property type="match status" value="1"/>
</dbReference>
<dbReference type="Proteomes" id="UP000199073">
    <property type="component" value="Unassembled WGS sequence"/>
</dbReference>
<feature type="transmembrane region" description="Helical" evidence="1">
    <location>
        <begin position="6"/>
        <end position="27"/>
    </location>
</feature>
<evidence type="ECO:0000259" key="2">
    <source>
        <dbReference type="Pfam" id="PF13276"/>
    </source>
</evidence>